<organism evidence="2 3">
    <name type="scientific">Dreissena polymorpha</name>
    <name type="common">Zebra mussel</name>
    <name type="synonym">Mytilus polymorpha</name>
    <dbReference type="NCBI Taxonomy" id="45954"/>
    <lineage>
        <taxon>Eukaryota</taxon>
        <taxon>Metazoa</taxon>
        <taxon>Spiralia</taxon>
        <taxon>Lophotrochozoa</taxon>
        <taxon>Mollusca</taxon>
        <taxon>Bivalvia</taxon>
        <taxon>Autobranchia</taxon>
        <taxon>Heteroconchia</taxon>
        <taxon>Euheterodonta</taxon>
        <taxon>Imparidentia</taxon>
        <taxon>Neoheterodontei</taxon>
        <taxon>Myida</taxon>
        <taxon>Dreissenoidea</taxon>
        <taxon>Dreissenidae</taxon>
        <taxon>Dreissena</taxon>
    </lineage>
</organism>
<feature type="transmembrane region" description="Helical" evidence="1">
    <location>
        <begin position="97"/>
        <end position="119"/>
    </location>
</feature>
<accession>A0A9D4BG54</accession>
<dbReference type="AlphaFoldDB" id="A0A9D4BG54"/>
<evidence type="ECO:0000313" key="2">
    <source>
        <dbReference type="EMBL" id="KAH3692387.1"/>
    </source>
</evidence>
<dbReference type="EMBL" id="JAIWYP010000023">
    <property type="protein sequence ID" value="KAH3692387.1"/>
    <property type="molecule type" value="Genomic_DNA"/>
</dbReference>
<reference evidence="2" key="1">
    <citation type="journal article" date="2019" name="bioRxiv">
        <title>The Genome of the Zebra Mussel, Dreissena polymorpha: A Resource for Invasive Species Research.</title>
        <authorList>
            <person name="McCartney M.A."/>
            <person name="Auch B."/>
            <person name="Kono T."/>
            <person name="Mallez S."/>
            <person name="Zhang Y."/>
            <person name="Obille A."/>
            <person name="Becker A."/>
            <person name="Abrahante J.E."/>
            <person name="Garbe J."/>
            <person name="Badalamenti J.P."/>
            <person name="Herman A."/>
            <person name="Mangelson H."/>
            <person name="Liachko I."/>
            <person name="Sullivan S."/>
            <person name="Sone E.D."/>
            <person name="Koren S."/>
            <person name="Silverstein K.A.T."/>
            <person name="Beckman K.B."/>
            <person name="Gohl D.M."/>
        </authorList>
    </citation>
    <scope>NUCLEOTIDE SEQUENCE</scope>
    <source>
        <strain evidence="2">Duluth1</strain>
        <tissue evidence="2">Whole animal</tissue>
    </source>
</reference>
<dbReference type="Proteomes" id="UP000828390">
    <property type="component" value="Unassembled WGS sequence"/>
</dbReference>
<evidence type="ECO:0000256" key="1">
    <source>
        <dbReference type="SAM" id="Phobius"/>
    </source>
</evidence>
<keyword evidence="3" id="KW-1185">Reference proteome</keyword>
<reference evidence="2" key="2">
    <citation type="submission" date="2020-11" db="EMBL/GenBank/DDBJ databases">
        <authorList>
            <person name="McCartney M.A."/>
            <person name="Auch B."/>
            <person name="Kono T."/>
            <person name="Mallez S."/>
            <person name="Becker A."/>
            <person name="Gohl D.M."/>
            <person name="Silverstein K.A.T."/>
            <person name="Koren S."/>
            <person name="Bechman K.B."/>
            <person name="Herman A."/>
            <person name="Abrahante J.E."/>
            <person name="Garbe J."/>
        </authorList>
    </citation>
    <scope>NUCLEOTIDE SEQUENCE</scope>
    <source>
        <strain evidence="2">Duluth1</strain>
        <tissue evidence="2">Whole animal</tissue>
    </source>
</reference>
<gene>
    <name evidence="2" type="ORF">DPMN_194837</name>
</gene>
<protein>
    <submittedName>
        <fullName evidence="2">Uncharacterized protein</fullName>
    </submittedName>
</protein>
<sequence length="187" mass="20953">MHSNMNTRAMGVSVVEYIFAYIFRPLMNTELNLFNNDKGKGHVSIHGNFAFLKVCHETANTSIVSEKIVCDQPASGNISALKTGDGRECKDLTNETIFVAIHGANNVIFILACLHVFILTVRVRKKTHIDDMTLAQHAALSCFVFFGDFNVHLLHNVCNEGSPSCMFVRNRFYGVLQSHGRLYRVCL</sequence>
<keyword evidence="1" id="KW-0812">Transmembrane</keyword>
<proteinExistence type="predicted"/>
<evidence type="ECO:0000313" key="3">
    <source>
        <dbReference type="Proteomes" id="UP000828390"/>
    </source>
</evidence>
<keyword evidence="1" id="KW-0472">Membrane</keyword>
<comment type="caution">
    <text evidence="2">The sequence shown here is derived from an EMBL/GenBank/DDBJ whole genome shotgun (WGS) entry which is preliminary data.</text>
</comment>
<keyword evidence="1" id="KW-1133">Transmembrane helix</keyword>
<name>A0A9D4BG54_DREPO</name>